<dbReference type="PaxDb" id="39947-A0A0P0VEN1"/>
<name>A0A0P0VEN1_ORYSJ</name>
<sequence length="72" mass="7930">MSDERTTIGYGFWKVRVGQPQGASFGNYVLCLTSDCFEATTRVPSLFDYSMGIINTQATDDQGLSQARSPQN</sequence>
<reference evidence="1 2" key="2">
    <citation type="journal article" date="2013" name="Plant Cell Physiol.">
        <title>Rice Annotation Project Database (RAP-DB): an integrative and interactive database for rice genomics.</title>
        <authorList>
            <person name="Sakai H."/>
            <person name="Lee S.S."/>
            <person name="Tanaka T."/>
            <person name="Numa H."/>
            <person name="Kim J."/>
            <person name="Kawahara Y."/>
            <person name="Wakimoto H."/>
            <person name="Yang C.C."/>
            <person name="Iwamoto M."/>
            <person name="Abe T."/>
            <person name="Yamada Y."/>
            <person name="Muto A."/>
            <person name="Inokuchi H."/>
            <person name="Ikemura T."/>
            <person name="Matsumoto T."/>
            <person name="Sasaki T."/>
            <person name="Itoh T."/>
        </authorList>
    </citation>
    <scope>NUCLEOTIDE SEQUENCE [LARGE SCALE GENOMIC DNA]</scope>
    <source>
        <strain evidence="2">cv. Nipponbare</strain>
    </source>
</reference>
<organism evidence="1 2">
    <name type="scientific">Oryza sativa subsp. japonica</name>
    <name type="common">Rice</name>
    <dbReference type="NCBI Taxonomy" id="39947"/>
    <lineage>
        <taxon>Eukaryota</taxon>
        <taxon>Viridiplantae</taxon>
        <taxon>Streptophyta</taxon>
        <taxon>Embryophyta</taxon>
        <taxon>Tracheophyta</taxon>
        <taxon>Spermatophyta</taxon>
        <taxon>Magnoliopsida</taxon>
        <taxon>Liliopsida</taxon>
        <taxon>Poales</taxon>
        <taxon>Poaceae</taxon>
        <taxon>BOP clade</taxon>
        <taxon>Oryzoideae</taxon>
        <taxon>Oryzeae</taxon>
        <taxon>Oryzinae</taxon>
        <taxon>Oryza</taxon>
        <taxon>Oryza sativa</taxon>
    </lineage>
</organism>
<keyword evidence="2" id="KW-1185">Reference proteome</keyword>
<evidence type="ECO:0000313" key="1">
    <source>
        <dbReference type="EMBL" id="BAS76894.1"/>
    </source>
</evidence>
<evidence type="ECO:0000313" key="2">
    <source>
        <dbReference type="Proteomes" id="UP000059680"/>
    </source>
</evidence>
<dbReference type="EMBL" id="AP014958">
    <property type="protein sequence ID" value="BAS76894.1"/>
    <property type="molecule type" value="Genomic_DNA"/>
</dbReference>
<reference evidence="2" key="1">
    <citation type="journal article" date="2005" name="Nature">
        <title>The map-based sequence of the rice genome.</title>
        <authorList>
            <consortium name="International rice genome sequencing project (IRGSP)"/>
            <person name="Matsumoto T."/>
            <person name="Wu J."/>
            <person name="Kanamori H."/>
            <person name="Katayose Y."/>
            <person name="Fujisawa M."/>
            <person name="Namiki N."/>
            <person name="Mizuno H."/>
            <person name="Yamamoto K."/>
            <person name="Antonio B.A."/>
            <person name="Baba T."/>
            <person name="Sakata K."/>
            <person name="Nagamura Y."/>
            <person name="Aoki H."/>
            <person name="Arikawa K."/>
            <person name="Arita K."/>
            <person name="Bito T."/>
            <person name="Chiden Y."/>
            <person name="Fujitsuka N."/>
            <person name="Fukunaka R."/>
            <person name="Hamada M."/>
            <person name="Harada C."/>
            <person name="Hayashi A."/>
            <person name="Hijishita S."/>
            <person name="Honda M."/>
            <person name="Hosokawa S."/>
            <person name="Ichikawa Y."/>
            <person name="Idonuma A."/>
            <person name="Iijima M."/>
            <person name="Ikeda M."/>
            <person name="Ikeno M."/>
            <person name="Ito K."/>
            <person name="Ito S."/>
            <person name="Ito T."/>
            <person name="Ito Y."/>
            <person name="Ito Y."/>
            <person name="Iwabuchi A."/>
            <person name="Kamiya K."/>
            <person name="Karasawa W."/>
            <person name="Kurita K."/>
            <person name="Katagiri S."/>
            <person name="Kikuta A."/>
            <person name="Kobayashi H."/>
            <person name="Kobayashi N."/>
            <person name="Machita K."/>
            <person name="Maehara T."/>
            <person name="Masukawa M."/>
            <person name="Mizubayashi T."/>
            <person name="Mukai Y."/>
            <person name="Nagasaki H."/>
            <person name="Nagata Y."/>
            <person name="Naito S."/>
            <person name="Nakashima M."/>
            <person name="Nakama Y."/>
            <person name="Nakamichi Y."/>
            <person name="Nakamura M."/>
            <person name="Meguro A."/>
            <person name="Negishi M."/>
            <person name="Ohta I."/>
            <person name="Ohta T."/>
            <person name="Okamoto M."/>
            <person name="Ono N."/>
            <person name="Saji S."/>
            <person name="Sakaguchi M."/>
            <person name="Sakai K."/>
            <person name="Shibata M."/>
            <person name="Shimokawa T."/>
            <person name="Song J."/>
            <person name="Takazaki Y."/>
            <person name="Terasawa K."/>
            <person name="Tsugane M."/>
            <person name="Tsuji K."/>
            <person name="Ueda S."/>
            <person name="Waki K."/>
            <person name="Yamagata H."/>
            <person name="Yamamoto M."/>
            <person name="Yamamoto S."/>
            <person name="Yamane H."/>
            <person name="Yoshiki S."/>
            <person name="Yoshihara R."/>
            <person name="Yukawa K."/>
            <person name="Zhong H."/>
            <person name="Yano M."/>
            <person name="Yuan Q."/>
            <person name="Ouyang S."/>
            <person name="Liu J."/>
            <person name="Jones K.M."/>
            <person name="Gansberger K."/>
            <person name="Moffat K."/>
            <person name="Hill J."/>
            <person name="Bera J."/>
            <person name="Fadrosh D."/>
            <person name="Jin S."/>
            <person name="Johri S."/>
            <person name="Kim M."/>
            <person name="Overton L."/>
            <person name="Reardon M."/>
            <person name="Tsitrin T."/>
            <person name="Vuong H."/>
            <person name="Weaver B."/>
            <person name="Ciecko A."/>
            <person name="Tallon L."/>
            <person name="Jackson J."/>
            <person name="Pai G."/>
            <person name="Aken S.V."/>
            <person name="Utterback T."/>
            <person name="Reidmuller S."/>
            <person name="Feldblyum T."/>
            <person name="Hsiao J."/>
            <person name="Zismann V."/>
            <person name="Iobst S."/>
            <person name="de Vazeille A.R."/>
            <person name="Buell C.R."/>
            <person name="Ying K."/>
            <person name="Li Y."/>
            <person name="Lu T."/>
            <person name="Huang Y."/>
            <person name="Zhao Q."/>
            <person name="Feng Q."/>
            <person name="Zhang L."/>
            <person name="Zhu J."/>
            <person name="Weng Q."/>
            <person name="Mu J."/>
            <person name="Lu Y."/>
            <person name="Fan D."/>
            <person name="Liu Y."/>
            <person name="Guan J."/>
            <person name="Zhang Y."/>
            <person name="Yu S."/>
            <person name="Liu X."/>
            <person name="Zhang Y."/>
            <person name="Hong G."/>
            <person name="Han B."/>
            <person name="Choisne N."/>
            <person name="Demange N."/>
            <person name="Orjeda G."/>
            <person name="Samain S."/>
            <person name="Cattolico L."/>
            <person name="Pelletier E."/>
            <person name="Couloux A."/>
            <person name="Segurens B."/>
            <person name="Wincker P."/>
            <person name="D'Hont A."/>
            <person name="Scarpelli C."/>
            <person name="Weissenbach J."/>
            <person name="Salanoubat M."/>
            <person name="Quetier F."/>
            <person name="Yu Y."/>
            <person name="Kim H.R."/>
            <person name="Rambo T."/>
            <person name="Currie J."/>
            <person name="Collura K."/>
            <person name="Luo M."/>
            <person name="Yang T."/>
            <person name="Ammiraju J.S.S."/>
            <person name="Engler F."/>
            <person name="Soderlund C."/>
            <person name="Wing R.A."/>
            <person name="Palmer L.E."/>
            <person name="de la Bastide M."/>
            <person name="Spiegel L."/>
            <person name="Nascimento L."/>
            <person name="Zutavern T."/>
            <person name="O'Shaughnessy A."/>
            <person name="Dike S."/>
            <person name="Dedhia N."/>
            <person name="Preston R."/>
            <person name="Balija V."/>
            <person name="McCombie W.R."/>
            <person name="Chow T."/>
            <person name="Chen H."/>
            <person name="Chung M."/>
            <person name="Chen C."/>
            <person name="Shaw J."/>
            <person name="Wu H."/>
            <person name="Hsiao K."/>
            <person name="Chao Y."/>
            <person name="Chu M."/>
            <person name="Cheng C."/>
            <person name="Hour A."/>
            <person name="Lee P."/>
            <person name="Lin S."/>
            <person name="Lin Y."/>
            <person name="Liou J."/>
            <person name="Liu S."/>
            <person name="Hsing Y."/>
            <person name="Raghuvanshi S."/>
            <person name="Mohanty A."/>
            <person name="Bharti A.K."/>
            <person name="Gaur A."/>
            <person name="Gupta V."/>
            <person name="Kumar D."/>
            <person name="Ravi V."/>
            <person name="Vij S."/>
            <person name="Kapur A."/>
            <person name="Khurana P."/>
            <person name="Khurana P."/>
            <person name="Khurana J.P."/>
            <person name="Tyagi A.K."/>
            <person name="Gaikwad K."/>
            <person name="Singh A."/>
            <person name="Dalal V."/>
            <person name="Srivastava S."/>
            <person name="Dixit A."/>
            <person name="Pal A.K."/>
            <person name="Ghazi I.A."/>
            <person name="Yadav M."/>
            <person name="Pandit A."/>
            <person name="Bhargava A."/>
            <person name="Sureshbabu K."/>
            <person name="Batra K."/>
            <person name="Sharma T.R."/>
            <person name="Mohapatra T."/>
            <person name="Singh N.K."/>
            <person name="Messing J."/>
            <person name="Nelson A.B."/>
            <person name="Fuks G."/>
            <person name="Kavchok S."/>
            <person name="Keizer G."/>
            <person name="Linton E."/>
            <person name="Llaca V."/>
            <person name="Song R."/>
            <person name="Tanyolac B."/>
            <person name="Young S."/>
            <person name="Ho-Il K."/>
            <person name="Hahn J.H."/>
            <person name="Sangsakoo G."/>
            <person name="Vanavichit A."/>
            <person name="de Mattos Luiz.A.T."/>
            <person name="Zimmer P.D."/>
            <person name="Malone G."/>
            <person name="Dellagostin O."/>
            <person name="de Oliveira A.C."/>
            <person name="Bevan M."/>
            <person name="Bancroft I."/>
            <person name="Minx P."/>
            <person name="Cordum H."/>
            <person name="Wilson R."/>
            <person name="Cheng Z."/>
            <person name="Jin W."/>
            <person name="Jiang J."/>
            <person name="Leong S.A."/>
            <person name="Iwama H."/>
            <person name="Gojobori T."/>
            <person name="Itoh T."/>
            <person name="Niimura Y."/>
            <person name="Fujii Y."/>
            <person name="Habara T."/>
            <person name="Sakai H."/>
            <person name="Sato Y."/>
            <person name="Wilson G."/>
            <person name="Kumar K."/>
            <person name="McCouch S."/>
            <person name="Juretic N."/>
            <person name="Hoen D."/>
            <person name="Wright S."/>
            <person name="Bruskiewich R."/>
            <person name="Bureau T."/>
            <person name="Miyao A."/>
            <person name="Hirochika H."/>
            <person name="Nishikawa T."/>
            <person name="Kadowaki K."/>
            <person name="Sugiura M."/>
            <person name="Burr B."/>
            <person name="Sasaki T."/>
        </authorList>
    </citation>
    <scope>NUCLEOTIDE SEQUENCE [LARGE SCALE GENOMIC DNA]</scope>
    <source>
        <strain evidence="2">cv. Nipponbare</strain>
    </source>
</reference>
<gene>
    <name evidence="1" type="ordered locus">Os02g0138550</name>
    <name evidence="1" type="ORF">OSNPB_020138550</name>
</gene>
<dbReference type="Proteomes" id="UP000059680">
    <property type="component" value="Chromosome 2"/>
</dbReference>
<protein>
    <submittedName>
        <fullName evidence="1">Os02g0138550 protein</fullName>
    </submittedName>
</protein>
<accession>A0A0P0VEN1</accession>
<dbReference type="InParanoid" id="A0A0P0VEN1"/>
<reference evidence="1 2" key="3">
    <citation type="journal article" date="2013" name="Rice">
        <title>Improvement of the Oryza sativa Nipponbare reference genome using next generation sequence and optical map data.</title>
        <authorList>
            <person name="Kawahara Y."/>
            <person name="de la Bastide M."/>
            <person name="Hamilton J.P."/>
            <person name="Kanamori H."/>
            <person name="McCombie W.R."/>
            <person name="Ouyang S."/>
            <person name="Schwartz D.C."/>
            <person name="Tanaka T."/>
            <person name="Wu J."/>
            <person name="Zhou S."/>
            <person name="Childs K.L."/>
            <person name="Davidson R.M."/>
            <person name="Lin H."/>
            <person name="Quesada-Ocampo L."/>
            <person name="Vaillancourt B."/>
            <person name="Sakai H."/>
            <person name="Lee S.S."/>
            <person name="Kim J."/>
            <person name="Numa H."/>
            <person name="Itoh T."/>
            <person name="Buell C.R."/>
            <person name="Matsumoto T."/>
        </authorList>
    </citation>
    <scope>NUCLEOTIDE SEQUENCE [LARGE SCALE GENOMIC DNA]</scope>
    <source>
        <strain evidence="2">cv. Nipponbare</strain>
    </source>
</reference>
<proteinExistence type="predicted"/>
<dbReference type="AlphaFoldDB" id="A0A0P0VEN1"/>